<dbReference type="AlphaFoldDB" id="X1GVH8"/>
<feature type="non-terminal residue" evidence="2">
    <location>
        <position position="1"/>
    </location>
</feature>
<sequence length="70" mass="8254">SRYYRPTEVQELVADSTKAKKNLDWQPKIRFKELVKIMVDADIRKAGLTPPGEGDKILKEKIPDRWWKID</sequence>
<dbReference type="Pfam" id="PF16363">
    <property type="entry name" value="GDP_Man_Dehyd"/>
    <property type="match status" value="1"/>
</dbReference>
<dbReference type="InterPro" id="IPR036291">
    <property type="entry name" value="NAD(P)-bd_dom_sf"/>
</dbReference>
<reference evidence="2" key="1">
    <citation type="journal article" date="2014" name="Front. Microbiol.">
        <title>High frequency of phylogenetically diverse reductive dehalogenase-homologous genes in deep subseafloor sedimentary metagenomes.</title>
        <authorList>
            <person name="Kawai M."/>
            <person name="Futagami T."/>
            <person name="Toyoda A."/>
            <person name="Takaki Y."/>
            <person name="Nishi S."/>
            <person name="Hori S."/>
            <person name="Arai W."/>
            <person name="Tsubouchi T."/>
            <person name="Morono Y."/>
            <person name="Uchiyama I."/>
            <person name="Ito T."/>
            <person name="Fujiyama A."/>
            <person name="Inagaki F."/>
            <person name="Takami H."/>
        </authorList>
    </citation>
    <scope>NUCLEOTIDE SEQUENCE</scope>
    <source>
        <strain evidence="2">Expedition CK06-06</strain>
    </source>
</reference>
<evidence type="ECO:0000259" key="1">
    <source>
        <dbReference type="Pfam" id="PF16363"/>
    </source>
</evidence>
<accession>X1GVH8</accession>
<organism evidence="2">
    <name type="scientific">marine sediment metagenome</name>
    <dbReference type="NCBI Taxonomy" id="412755"/>
    <lineage>
        <taxon>unclassified sequences</taxon>
        <taxon>metagenomes</taxon>
        <taxon>ecological metagenomes</taxon>
    </lineage>
</organism>
<comment type="caution">
    <text evidence="2">The sequence shown here is derived from an EMBL/GenBank/DDBJ whole genome shotgun (WGS) entry which is preliminary data.</text>
</comment>
<gene>
    <name evidence="2" type="ORF">S03H2_31210</name>
</gene>
<dbReference type="Gene3D" id="3.90.25.10">
    <property type="entry name" value="UDP-galactose 4-epimerase, domain 1"/>
    <property type="match status" value="1"/>
</dbReference>
<feature type="domain" description="NAD(P)-binding" evidence="1">
    <location>
        <begin position="2"/>
        <end position="38"/>
    </location>
</feature>
<dbReference type="EMBL" id="BARU01018916">
    <property type="protein sequence ID" value="GAH61167.1"/>
    <property type="molecule type" value="Genomic_DNA"/>
</dbReference>
<evidence type="ECO:0000313" key="2">
    <source>
        <dbReference type="EMBL" id="GAH61167.1"/>
    </source>
</evidence>
<dbReference type="Gene3D" id="3.40.50.720">
    <property type="entry name" value="NAD(P)-binding Rossmann-like Domain"/>
    <property type="match status" value="1"/>
</dbReference>
<protein>
    <recommendedName>
        <fullName evidence="1">NAD(P)-binding domain-containing protein</fullName>
    </recommendedName>
</protein>
<proteinExistence type="predicted"/>
<dbReference type="InterPro" id="IPR016040">
    <property type="entry name" value="NAD(P)-bd_dom"/>
</dbReference>
<name>X1GVH8_9ZZZZ</name>
<dbReference type="SUPFAM" id="SSF51735">
    <property type="entry name" value="NAD(P)-binding Rossmann-fold domains"/>
    <property type="match status" value="1"/>
</dbReference>